<comment type="subcellular location">
    <subcellularLocation>
        <location evidence="1">Cytoplasm</location>
    </subcellularLocation>
</comment>
<name>A0A8C9RPS5_SCLFO</name>
<feature type="region of interest" description="Disordered" evidence="5">
    <location>
        <begin position="199"/>
        <end position="250"/>
    </location>
</feature>
<evidence type="ECO:0000256" key="2">
    <source>
        <dbReference type="ARBA" id="ARBA00008332"/>
    </source>
</evidence>
<keyword evidence="7" id="KW-1185">Reference proteome</keyword>
<dbReference type="GeneTree" id="ENSGT00390000005023"/>
<dbReference type="GeneID" id="108922090"/>
<organism evidence="6 7">
    <name type="scientific">Scleropages formosus</name>
    <name type="common">Asian bonytongue</name>
    <name type="synonym">Osteoglossum formosum</name>
    <dbReference type="NCBI Taxonomy" id="113540"/>
    <lineage>
        <taxon>Eukaryota</taxon>
        <taxon>Metazoa</taxon>
        <taxon>Chordata</taxon>
        <taxon>Craniata</taxon>
        <taxon>Vertebrata</taxon>
        <taxon>Euteleostomi</taxon>
        <taxon>Actinopterygii</taxon>
        <taxon>Neopterygii</taxon>
        <taxon>Teleostei</taxon>
        <taxon>Osteoglossocephala</taxon>
        <taxon>Osteoglossomorpha</taxon>
        <taxon>Osteoglossiformes</taxon>
        <taxon>Osteoglossidae</taxon>
        <taxon>Scleropages</taxon>
    </lineage>
</organism>
<dbReference type="Pfam" id="PF10248">
    <property type="entry name" value="Mlf1IP"/>
    <property type="match status" value="1"/>
</dbReference>
<evidence type="ECO:0000256" key="3">
    <source>
        <dbReference type="ARBA" id="ARBA00022490"/>
    </source>
</evidence>
<evidence type="ECO:0000256" key="4">
    <source>
        <dbReference type="ARBA" id="ARBA00022553"/>
    </source>
</evidence>
<reference evidence="6" key="3">
    <citation type="submission" date="2025-09" db="UniProtKB">
        <authorList>
            <consortium name="Ensembl"/>
        </authorList>
    </citation>
    <scope>IDENTIFICATION</scope>
</reference>
<dbReference type="KEGG" id="sfm:108922090"/>
<evidence type="ECO:0000313" key="6">
    <source>
        <dbReference type="Ensembl" id="ENSSFOP00015020605.1"/>
    </source>
</evidence>
<dbReference type="AlphaFoldDB" id="A0A8C9RPS5"/>
<feature type="compositionally biased region" description="Low complexity" evidence="5">
    <location>
        <begin position="222"/>
        <end position="231"/>
    </location>
</feature>
<sequence length="250" mass="28205">MFRYLSDLDDSPYMMDPFAAHRQQMRSLFGPFGIEPFALSPQIQPPRASHLQARAMAPFGMMGMGGGFLDMFGMMGEMMENMERMSGSPSCQTYSSSTVISYSSTDSGAPKVFQQTSEFRTAPGGIRETRQTIRDSESGMERLAIGHHIGDRGHIMERSRNRRTGDHEERQDFFNLEECEAAAFDEEWRRETARYQPPSARALDYGRDRRITGGGQQLALTAPPNSSSSPSPRHDSPRHPPAPTRPRYDW</sequence>
<reference evidence="6 7" key="1">
    <citation type="submission" date="2019-04" db="EMBL/GenBank/DDBJ databases">
        <authorList>
            <consortium name="Wellcome Sanger Institute Data Sharing"/>
        </authorList>
    </citation>
    <scope>NUCLEOTIDE SEQUENCE [LARGE SCALE GENOMIC DNA]</scope>
</reference>
<evidence type="ECO:0000256" key="1">
    <source>
        <dbReference type="ARBA" id="ARBA00004496"/>
    </source>
</evidence>
<keyword evidence="4" id="KW-0597">Phosphoprotein</keyword>
<evidence type="ECO:0000256" key="5">
    <source>
        <dbReference type="SAM" id="MobiDB-lite"/>
    </source>
</evidence>
<dbReference type="Ensembl" id="ENSSFOT00015020837.2">
    <property type="protein sequence ID" value="ENSSFOP00015020605.1"/>
    <property type="gene ID" value="ENSSFOG00015013255.2"/>
</dbReference>
<dbReference type="PANTHER" id="PTHR13105">
    <property type="entry name" value="MYELOID LEUKEMIA FACTOR"/>
    <property type="match status" value="1"/>
</dbReference>
<evidence type="ECO:0000313" key="7">
    <source>
        <dbReference type="Proteomes" id="UP000694397"/>
    </source>
</evidence>
<dbReference type="RefSeq" id="XP_018587504.1">
    <property type="nucleotide sequence ID" value="XM_018731988.2"/>
</dbReference>
<proteinExistence type="inferred from homology"/>
<reference evidence="6" key="2">
    <citation type="submission" date="2025-08" db="UniProtKB">
        <authorList>
            <consortium name="Ensembl"/>
        </authorList>
    </citation>
    <scope>IDENTIFICATION</scope>
</reference>
<gene>
    <name evidence="6" type="primary">MLF2</name>
    <name evidence="6" type="synonym">mlf2</name>
</gene>
<dbReference type="CTD" id="8079"/>
<accession>A0A8C9RPS5</accession>
<keyword evidence="3" id="KW-0963">Cytoplasm</keyword>
<dbReference type="InterPro" id="IPR019376">
    <property type="entry name" value="Myeloid_leukemia_factor"/>
</dbReference>
<comment type="similarity">
    <text evidence="2">Belongs to the MLF family.</text>
</comment>
<dbReference type="GO" id="GO:0005737">
    <property type="term" value="C:cytoplasm"/>
    <property type="evidence" value="ECO:0007669"/>
    <property type="project" value="UniProtKB-SubCell"/>
</dbReference>
<dbReference type="Proteomes" id="UP000694397">
    <property type="component" value="Chromosome 18"/>
</dbReference>
<dbReference type="OrthoDB" id="8707547at2759"/>
<protein>
    <submittedName>
        <fullName evidence="6">Myeloid leukemia factor 2</fullName>
    </submittedName>
</protein>